<dbReference type="KEGG" id="tet:TTHERM_00214830"/>
<evidence type="ECO:0000313" key="4">
    <source>
        <dbReference type="Proteomes" id="UP000009168"/>
    </source>
</evidence>
<dbReference type="PROSITE" id="PS51060">
    <property type="entry name" value="PARP_ALPHA_HD"/>
    <property type="match status" value="1"/>
</dbReference>
<proteinExistence type="evidence at protein level"/>
<organism evidence="3 4">
    <name type="scientific">Tetrahymena thermophila (strain SB210)</name>
    <dbReference type="NCBI Taxonomy" id="312017"/>
    <lineage>
        <taxon>Eukaryota</taxon>
        <taxon>Sar</taxon>
        <taxon>Alveolata</taxon>
        <taxon>Ciliophora</taxon>
        <taxon>Intramacronucleata</taxon>
        <taxon>Oligohymenophorea</taxon>
        <taxon>Hymenostomatida</taxon>
        <taxon>Tetrahymenina</taxon>
        <taxon>Tetrahymenidae</taxon>
        <taxon>Tetrahymena</taxon>
    </lineage>
</organism>
<sequence length="1338" mass="157357">MLRLISSLSRQQQNLIVLKGKKLEKVAALFTSKQDIEEEEDEEVKKPVRPKKFKKDDEGEVDEDLEKSELNEEGEEHGDSKRRANKKTFVRETYSKQIRTSQEGFEDYKPIPFGVNVEDSVEYYNKQLESLEKHMPLNIFSCLNLTEQQEKAMRYLLQDDEQRNIRGKMSSYFKKIQESGINEEIVQSIEELVQAANYKEQTFFIHEKDLKTLIFTKELLKVIPQFYNKKYFQANQNVLMQQDVVQIFKKCKQDPDFYPLFELLKYHKNFFVKNSNFTQKFTSADKEIVSQFIYDIRAEQNTKLNYLLVFFAAHNLVRLNISSLLEAGEISKHFSRIHFGHLNEKSKQDFSSRLHELLNLKIKLGISTSLQHYLCDNFFSFENYDLALTSISYHILILARLAENHTNMNDLFQQYIQTFSQHKFDYYIKENLPQILQTLQNKTYYNNLQEALKLFNNNNKQNSHSNASPYQKIDFQRLTYFDSAFAVKNGVICFNYDLVNQTENIPYRYESGNVLNVEKQSFSNSKLVQFQDTYLTNQREAIVENLLKESIFNNDIAIATKKKQKELEELKKTNPNAYYNQMFSFIYNTLDEAYKNEEPSVRNYFKSRNINIPSASTFNVSKYSFSTSSENKKIDDLQDDTDQLNTQAQVQTEVKQSKAFSDFMAKVREIDRAAEKSNPFVTKEDIMKMKNLQSDENQAQANQTVNPAQEAKKEVKEVPSVFTKGQNQQFFADFFGNLTNLDEGILRLEKELYDQRSSFDSIINGLTVMPKDFVHEYPEGKYLLYKAFTTPQLYKKHSNLENLISKEDFSDNRTLINLKTLRLGDLQRDYKQYLEETVFGRALEYIGYNSLLEVCSVHYKRRFFKKILTHIVTYRAKLDKSTLDLIVKICREQKLGLTLFEFTYLLVNDPNSKITQQQFVQLLNNLKTFEEVHEDIETLVRVYLNSNINRKFENKIIESYINSLIRIKNINKLMSMLERFRDFFLARKINYDEKLSSEANTQLSDKFKQEQRDIIQSLFRLYMQKLTSTGLNHYARPLFNELTNMKYSLNEQDYIQGFKSMDDNPEDIVQLYDQLIDQKVEFGVELIKCLLEIFKKHPKPLAQLTIRILNEQIYNDKINIDVQEVNDFAALFARNETPSDYSDLLKYLLKNPAKVNDYTKLTSYRIVNSISEEMLKSFMKGQVETLFSSQKQEQIRQQLLQDKIKKRNTKKPVEMTNQQYQVNQKPQKQQQGKQTEQKPTETVAAADVATPEDGAKGKGKKGTKTNEVKEQQQQQEQQEEKVETLNEEDVAEKIIENLTDVKIIEKDSKRKVLKKTGVHKFKDIDSYIKETRSSRDKK</sequence>
<dbReference type="EMDB" id="EMD-11032"/>
<dbReference type="Proteomes" id="UP000009168">
    <property type="component" value="Unassembled WGS sequence"/>
</dbReference>
<name>Q22N51_TETTS</name>
<feature type="region of interest" description="Disordered" evidence="1">
    <location>
        <begin position="1203"/>
        <end position="1287"/>
    </location>
</feature>
<dbReference type="STRING" id="312017.Q22N51"/>
<dbReference type="EMBL" id="GG662857">
    <property type="protein sequence ID" value="EAR86934.1"/>
    <property type="molecule type" value="Genomic_DNA"/>
</dbReference>
<accession>Q22N51</accession>
<dbReference type="eggNOG" id="ENOG502SUE4">
    <property type="taxonomic scope" value="Eukaryota"/>
</dbReference>
<dbReference type="OMA" id="THAFPIK"/>
<feature type="compositionally biased region" description="Acidic residues" evidence="1">
    <location>
        <begin position="58"/>
        <end position="76"/>
    </location>
</feature>
<keyword evidence="5" id="KW-0002">3D-structure</keyword>
<dbReference type="HOGENOM" id="CLU_258597_0_0_1"/>
<reference evidence="5" key="2">
    <citation type="journal article" date="2020" name="Elife">
        <title>Ciliate mitoribosome illuminates evolutionary steps of mitochondrial translation.</title>
        <authorList>
            <person name="Tobiasson V."/>
            <person name="Amunts A."/>
        </authorList>
    </citation>
    <scope>STRUCTURE BY ELECTRON MICROSCOPY (3.70 ANGSTROMS) OF 107-142</scope>
</reference>
<evidence type="ECO:0000256" key="1">
    <source>
        <dbReference type="SAM" id="MobiDB-lite"/>
    </source>
</evidence>
<evidence type="ECO:0007829" key="5">
    <source>
        <dbReference type="PDB" id="6Z1P"/>
    </source>
</evidence>
<gene>
    <name evidence="3" type="ORF">TTHERM_00214830</name>
</gene>
<reference evidence="4" key="1">
    <citation type="journal article" date="2006" name="PLoS Biol.">
        <title>Macronuclear genome sequence of the ciliate Tetrahymena thermophila, a model eukaryote.</title>
        <authorList>
            <person name="Eisen J.A."/>
            <person name="Coyne R.S."/>
            <person name="Wu M."/>
            <person name="Wu D."/>
            <person name="Thiagarajan M."/>
            <person name="Wortman J.R."/>
            <person name="Badger J.H."/>
            <person name="Ren Q."/>
            <person name="Amedeo P."/>
            <person name="Jones K.M."/>
            <person name="Tallon L.J."/>
            <person name="Delcher A.L."/>
            <person name="Salzberg S.L."/>
            <person name="Silva J.C."/>
            <person name="Haas B.J."/>
            <person name="Majoros W.H."/>
            <person name="Farzad M."/>
            <person name="Carlton J.M."/>
            <person name="Smith R.K. Jr."/>
            <person name="Garg J."/>
            <person name="Pearlman R.E."/>
            <person name="Karrer K.M."/>
            <person name="Sun L."/>
            <person name="Manning G."/>
            <person name="Elde N.C."/>
            <person name="Turkewitz A.P."/>
            <person name="Asai D.J."/>
            <person name="Wilkes D.E."/>
            <person name="Wang Y."/>
            <person name="Cai H."/>
            <person name="Collins K."/>
            <person name="Stewart B.A."/>
            <person name="Lee S.R."/>
            <person name="Wilamowska K."/>
            <person name="Weinberg Z."/>
            <person name="Ruzzo W.L."/>
            <person name="Wloga D."/>
            <person name="Gaertig J."/>
            <person name="Frankel J."/>
            <person name="Tsao C.-C."/>
            <person name="Gorovsky M.A."/>
            <person name="Keeling P.J."/>
            <person name="Waller R.F."/>
            <person name="Patron N.J."/>
            <person name="Cherry J.M."/>
            <person name="Stover N.A."/>
            <person name="Krieger C.J."/>
            <person name="del Toro C."/>
            <person name="Ryder H.F."/>
            <person name="Williamson S.C."/>
            <person name="Barbeau R.A."/>
            <person name="Hamilton E.P."/>
            <person name="Orias E."/>
        </authorList>
    </citation>
    <scope>NUCLEOTIDE SEQUENCE [LARGE SCALE GENOMIC DNA]</scope>
    <source>
        <strain evidence="4">SB210</strain>
    </source>
</reference>
<protein>
    <recommendedName>
        <fullName evidence="2">PARP alpha-helical domain-containing protein</fullName>
    </recommendedName>
</protein>
<feature type="compositionally biased region" description="Low complexity" evidence="1">
    <location>
        <begin position="1218"/>
        <end position="1234"/>
    </location>
</feature>
<dbReference type="GO" id="GO:0003950">
    <property type="term" value="F:NAD+ poly-ADP-ribosyltransferase activity"/>
    <property type="evidence" value="ECO:0007669"/>
    <property type="project" value="InterPro"/>
</dbReference>
<dbReference type="InterPro" id="IPR004102">
    <property type="entry name" value="Poly(ADP-ribose)pol_reg_dom"/>
</dbReference>
<dbReference type="RefSeq" id="XP_001007179.1">
    <property type="nucleotide sequence ID" value="XM_001007179.1"/>
</dbReference>
<dbReference type="PDB" id="6Z1P">
    <property type="method" value="EM"/>
    <property type="resolution" value="3.70 A"/>
    <property type="chains" value="BO=107-142"/>
</dbReference>
<feature type="region of interest" description="Disordered" evidence="1">
    <location>
        <begin position="35"/>
        <end position="86"/>
    </location>
</feature>
<dbReference type="InParanoid" id="Q22N51"/>
<evidence type="ECO:0000259" key="2">
    <source>
        <dbReference type="PROSITE" id="PS51060"/>
    </source>
</evidence>
<dbReference type="GeneID" id="7829084"/>
<evidence type="ECO:0000313" key="3">
    <source>
        <dbReference type="EMBL" id="EAR86934.1"/>
    </source>
</evidence>
<feature type="domain" description="PARP alpha-helical" evidence="2">
    <location>
        <begin position="875"/>
        <end position="991"/>
    </location>
</feature>
<dbReference type="OrthoDB" id="304175at2759"/>
<keyword evidence="4" id="KW-1185">Reference proteome</keyword>